<evidence type="ECO:0000313" key="1">
    <source>
        <dbReference type="EMBL" id="WAJ27957.1"/>
    </source>
</evidence>
<dbReference type="Proteomes" id="UP001163223">
    <property type="component" value="Chromosome"/>
</dbReference>
<dbReference type="EC" id="2.4.-.-" evidence="1"/>
<dbReference type="EMBL" id="CP113520">
    <property type="protein sequence ID" value="WAJ27957.1"/>
    <property type="molecule type" value="Genomic_DNA"/>
</dbReference>
<gene>
    <name evidence="1" type="ORF">OXU80_24495</name>
</gene>
<protein>
    <submittedName>
        <fullName evidence="1">Glycosyltransferase</fullName>
        <ecNumber evidence="1">2.4.-.-</ecNumber>
    </submittedName>
</protein>
<organism evidence="1 2">
    <name type="scientific">Antarcticirhabdus aurantiaca</name>
    <dbReference type="NCBI Taxonomy" id="2606717"/>
    <lineage>
        <taxon>Bacteria</taxon>
        <taxon>Pseudomonadati</taxon>
        <taxon>Pseudomonadota</taxon>
        <taxon>Alphaproteobacteria</taxon>
        <taxon>Hyphomicrobiales</taxon>
        <taxon>Aurantimonadaceae</taxon>
        <taxon>Antarcticirhabdus</taxon>
    </lineage>
</organism>
<keyword evidence="1" id="KW-0328">Glycosyltransferase</keyword>
<name>A0ACD4NM66_9HYPH</name>
<keyword evidence="1" id="KW-0808">Transferase</keyword>
<evidence type="ECO:0000313" key="2">
    <source>
        <dbReference type="Proteomes" id="UP001163223"/>
    </source>
</evidence>
<proteinExistence type="predicted"/>
<accession>A0ACD4NM66</accession>
<sequence>MSPASRAARLVAREERGPAAPPRDARADARSDPTLAAALEGWRIEGRARVAAHWREFQDLLSVVEPLIEAGRHGDAAAAAQVAANHAVLWHPGIFASGELERLLRRLGAAALSAPRPAPLPDTGRGRLRVLHVASQVGAIGGHSRMIRRWIARDGENTHSLALTRQIEPVPAPLAETVARAGGGLHRVNRRLGGLIAWARELQTHLGDADLVVLHVHNMDVVPFLALGGLERSPPTILLNHGDHLFWIGAESADVVASSRRSGHALSATRRGIAPERNLLLPLCLEAAPERQLSRSEAKRRLGLPDDATVILSVARALKFRPIAGASFADAFVPVLREHPRAHLVAVGPGGTENWSAAMSAVPGRIHAFAERPDTATFLEAADVYVDSFPFASITSLSEAGLAGLPLLTHHAFGPAAAVAGADSLGLDDVLLRTETLADFRDQLRRLLADADLREAVGRRTRAHIEAVNMGPGWADDLASVYGRVLDLPRRRDAPASSRLGPSLHFDDIDVFAPFLFGTAGQGATAADRRALSTEFVLKIAPMRWRLRHLAGLAWRRQLRTRSPLRIWRYLVPEWLTCRWRSRRPGGA</sequence>
<keyword evidence="2" id="KW-1185">Reference proteome</keyword>
<reference evidence="1" key="1">
    <citation type="submission" date="2022-11" db="EMBL/GenBank/DDBJ databases">
        <title>beta-Carotene-producing bacterium, Jeongeuplla avenae sp. nov., alleviates the salt stress of Arabidopsis seedlings.</title>
        <authorList>
            <person name="Jiang L."/>
            <person name="Lee J."/>
        </authorList>
    </citation>
    <scope>NUCLEOTIDE SEQUENCE</scope>
    <source>
        <strain evidence="1">DY_R2A_6</strain>
    </source>
</reference>